<dbReference type="EMBL" id="JBGBPY010000001">
    <property type="protein sequence ID" value="MEY2181993.1"/>
    <property type="molecule type" value="Genomic_DNA"/>
</dbReference>
<dbReference type="NCBIfam" id="NF033522">
    <property type="entry name" value="lasso_benenodin"/>
    <property type="match status" value="1"/>
</dbReference>
<reference evidence="2 3" key="1">
    <citation type="submission" date="2024-07" db="EMBL/GenBank/DDBJ databases">
        <title>Molecular mechanisms and environmental adaptations of flagellar loss and biofilm growth of Rhodanobacter under environmental stress.</title>
        <authorList>
            <person name="Chen M."/>
        </authorList>
    </citation>
    <scope>NUCLEOTIDE SEQUENCE [LARGE SCALE GENOMIC DNA]</scope>
    <source>
        <strain evidence="2 3">RS22</strain>
    </source>
</reference>
<accession>A0ABV4ANM9</accession>
<protein>
    <submittedName>
        <fullName evidence="2">Benenodin family lasso peptide</fullName>
    </submittedName>
</protein>
<evidence type="ECO:0000256" key="1">
    <source>
        <dbReference type="SAM" id="MobiDB-lite"/>
    </source>
</evidence>
<comment type="caution">
    <text evidence="2">The sequence shown here is derived from an EMBL/GenBank/DDBJ whole genome shotgun (WGS) entry which is preliminary data.</text>
</comment>
<proteinExistence type="predicted"/>
<gene>
    <name evidence="2" type="ORF">AB7878_06150</name>
</gene>
<dbReference type="Pfam" id="PF24178">
    <property type="entry name" value="Subterisin"/>
    <property type="match status" value="1"/>
</dbReference>
<sequence>MNTNENTRNNASEEVIVLGVASVETQGGPATGEGIGAGPVLPGISED</sequence>
<name>A0ABV4ANM9_9GAMM</name>
<evidence type="ECO:0000313" key="2">
    <source>
        <dbReference type="EMBL" id="MEY2181993.1"/>
    </source>
</evidence>
<dbReference type="InterPro" id="IPR049805">
    <property type="entry name" value="Lasso_benenodin"/>
</dbReference>
<organism evidence="2 3">
    <name type="scientific">Rhodanobacter humi</name>
    <dbReference type="NCBI Taxonomy" id="1888173"/>
    <lineage>
        <taxon>Bacteria</taxon>
        <taxon>Pseudomonadati</taxon>
        <taxon>Pseudomonadota</taxon>
        <taxon>Gammaproteobacteria</taxon>
        <taxon>Lysobacterales</taxon>
        <taxon>Rhodanobacteraceae</taxon>
        <taxon>Rhodanobacter</taxon>
    </lineage>
</organism>
<evidence type="ECO:0000313" key="3">
    <source>
        <dbReference type="Proteomes" id="UP001562159"/>
    </source>
</evidence>
<keyword evidence="3" id="KW-1185">Reference proteome</keyword>
<dbReference type="Proteomes" id="UP001562159">
    <property type="component" value="Unassembled WGS sequence"/>
</dbReference>
<feature type="region of interest" description="Disordered" evidence="1">
    <location>
        <begin position="25"/>
        <end position="47"/>
    </location>
</feature>